<dbReference type="PROSITE" id="PS51195">
    <property type="entry name" value="Q_MOTIF"/>
    <property type="match status" value="1"/>
</dbReference>
<keyword evidence="10" id="KW-1185">Reference proteome</keyword>
<evidence type="ECO:0000256" key="4">
    <source>
        <dbReference type="ARBA" id="ARBA00022806"/>
    </source>
</evidence>
<dbReference type="Gene3D" id="3.40.50.300">
    <property type="entry name" value="P-loop containing nucleotide triphosphate hydrolases"/>
    <property type="match status" value="1"/>
</dbReference>
<keyword evidence="4" id="KW-0347">Helicase</keyword>
<evidence type="ECO:0000256" key="2">
    <source>
        <dbReference type="ARBA" id="ARBA00022741"/>
    </source>
</evidence>
<evidence type="ECO:0000256" key="3">
    <source>
        <dbReference type="ARBA" id="ARBA00022801"/>
    </source>
</evidence>
<comment type="caution">
    <text evidence="9">The sequence shown here is derived from an EMBL/GenBank/DDBJ whole genome shotgun (WGS) entry which is preliminary data.</text>
</comment>
<feature type="domain" description="DEAD-box RNA helicase Q" evidence="8">
    <location>
        <begin position="20"/>
        <end position="48"/>
    </location>
</feature>
<dbReference type="InterPro" id="IPR027417">
    <property type="entry name" value="P-loop_NTPase"/>
</dbReference>
<evidence type="ECO:0000259" key="8">
    <source>
        <dbReference type="PROSITE" id="PS51195"/>
    </source>
</evidence>
<dbReference type="EMBL" id="CAAALY010270330">
    <property type="protein sequence ID" value="VEL41651.1"/>
    <property type="molecule type" value="Genomic_DNA"/>
</dbReference>
<reference evidence="9" key="1">
    <citation type="submission" date="2018-11" db="EMBL/GenBank/DDBJ databases">
        <authorList>
            <consortium name="Pathogen Informatics"/>
        </authorList>
    </citation>
    <scope>NUCLEOTIDE SEQUENCE</scope>
</reference>
<keyword evidence="2" id="KW-0547">Nucleotide-binding</keyword>
<dbReference type="InterPro" id="IPR011545">
    <property type="entry name" value="DEAD/DEAH_box_helicase_dom"/>
</dbReference>
<dbReference type="PANTHER" id="PTHR47959:SF1">
    <property type="entry name" value="ATP-DEPENDENT RNA HELICASE DBPA"/>
    <property type="match status" value="1"/>
</dbReference>
<dbReference type="GO" id="GO:0003676">
    <property type="term" value="F:nucleic acid binding"/>
    <property type="evidence" value="ECO:0007669"/>
    <property type="project" value="InterPro"/>
</dbReference>
<dbReference type="OrthoDB" id="10265785at2759"/>
<dbReference type="GO" id="GO:0005829">
    <property type="term" value="C:cytosol"/>
    <property type="evidence" value="ECO:0007669"/>
    <property type="project" value="TreeGrafter"/>
</dbReference>
<evidence type="ECO:0000256" key="1">
    <source>
        <dbReference type="ARBA" id="ARBA00012552"/>
    </source>
</evidence>
<feature type="short sequence motif" description="Q motif" evidence="6">
    <location>
        <begin position="20"/>
        <end position="48"/>
    </location>
</feature>
<dbReference type="PROSITE" id="PS51192">
    <property type="entry name" value="HELICASE_ATP_BIND_1"/>
    <property type="match status" value="1"/>
</dbReference>
<dbReference type="InterPro" id="IPR014014">
    <property type="entry name" value="RNA_helicase_DEAD_Q_motif"/>
</dbReference>
<dbReference type="GO" id="GO:0003724">
    <property type="term" value="F:RNA helicase activity"/>
    <property type="evidence" value="ECO:0007669"/>
    <property type="project" value="UniProtKB-EC"/>
</dbReference>
<dbReference type="SUPFAM" id="SSF52540">
    <property type="entry name" value="P-loop containing nucleoside triphosphate hydrolases"/>
    <property type="match status" value="1"/>
</dbReference>
<feature type="domain" description="Helicase ATP-binding" evidence="7">
    <location>
        <begin position="51"/>
        <end position="152"/>
    </location>
</feature>
<gene>
    <name evidence="9" type="ORF">PXEA_LOCUS35091</name>
</gene>
<name>A0A3S5B6D5_9PLAT</name>
<accession>A0A3S5B6D5</accession>
<dbReference type="Proteomes" id="UP000784294">
    <property type="component" value="Unassembled WGS sequence"/>
</dbReference>
<dbReference type="InterPro" id="IPR014001">
    <property type="entry name" value="Helicase_ATP-bd"/>
</dbReference>
<sequence length="152" mass="16277">MSEQNCAPTICSSSSVTILKSFKSMCLNPMLLKGLYENGFERPSVIQQKGIKPIVEGRDVFVQAQSGTGKTATFAVGVLERIDQSSNDVQAIILAPTRELALQIAQVVVSLGDYMNVKCMACYGGRTDVSETVRRLAKGVHIIVGTPGKVLG</sequence>
<evidence type="ECO:0000256" key="6">
    <source>
        <dbReference type="PROSITE-ProRule" id="PRU00552"/>
    </source>
</evidence>
<organism evidence="9 10">
    <name type="scientific">Protopolystoma xenopodis</name>
    <dbReference type="NCBI Taxonomy" id="117903"/>
    <lineage>
        <taxon>Eukaryota</taxon>
        <taxon>Metazoa</taxon>
        <taxon>Spiralia</taxon>
        <taxon>Lophotrochozoa</taxon>
        <taxon>Platyhelminthes</taxon>
        <taxon>Monogenea</taxon>
        <taxon>Polyopisthocotylea</taxon>
        <taxon>Polystomatidea</taxon>
        <taxon>Polystomatidae</taxon>
        <taxon>Protopolystoma</taxon>
    </lineage>
</organism>
<proteinExistence type="predicted"/>
<evidence type="ECO:0000256" key="5">
    <source>
        <dbReference type="ARBA" id="ARBA00022840"/>
    </source>
</evidence>
<dbReference type="GO" id="GO:0005524">
    <property type="term" value="F:ATP binding"/>
    <property type="evidence" value="ECO:0007669"/>
    <property type="project" value="UniProtKB-KW"/>
</dbReference>
<dbReference type="SMART" id="SM00487">
    <property type="entry name" value="DEXDc"/>
    <property type="match status" value="1"/>
</dbReference>
<keyword evidence="3" id="KW-0378">Hydrolase</keyword>
<dbReference type="InterPro" id="IPR050079">
    <property type="entry name" value="DEAD_box_RNA_helicase"/>
</dbReference>
<dbReference type="AlphaFoldDB" id="A0A3S5B6D5"/>
<evidence type="ECO:0000313" key="10">
    <source>
        <dbReference type="Proteomes" id="UP000784294"/>
    </source>
</evidence>
<evidence type="ECO:0000259" key="7">
    <source>
        <dbReference type="PROSITE" id="PS51192"/>
    </source>
</evidence>
<dbReference type="GO" id="GO:0016787">
    <property type="term" value="F:hydrolase activity"/>
    <property type="evidence" value="ECO:0007669"/>
    <property type="project" value="UniProtKB-KW"/>
</dbReference>
<evidence type="ECO:0000313" key="9">
    <source>
        <dbReference type="EMBL" id="VEL41651.1"/>
    </source>
</evidence>
<protein>
    <recommendedName>
        <fullName evidence="1">RNA helicase</fullName>
        <ecNumber evidence="1">3.6.4.13</ecNumber>
    </recommendedName>
</protein>
<dbReference type="PANTHER" id="PTHR47959">
    <property type="entry name" value="ATP-DEPENDENT RNA HELICASE RHLE-RELATED"/>
    <property type="match status" value="1"/>
</dbReference>
<dbReference type="Pfam" id="PF00270">
    <property type="entry name" value="DEAD"/>
    <property type="match status" value="1"/>
</dbReference>
<dbReference type="EC" id="3.6.4.13" evidence="1"/>
<keyword evidence="5" id="KW-0067">ATP-binding</keyword>